<sequence>MRLLLLILGLVAAAFTAALFLGQRLLDRDTLRAELIDRLAAATGADVAAGGPVEIELLPQPRLVMAELVLDLPGTDARLAIDRAEIGLAAAPLLRGQAVIANARLVRPRLTLPRPPQSLGELGALLPDGAALPFRAVQVLDGAVSVAGAPPQAHGLDLALEVDELSGGLTVEGTGTLAGQALRLDLETSAFTREAPMSLRLEVALGPPEQEVALRYRGSLQPARDGPPASSGEVQLALADLPSGSALLADLLPAGQAAAAARTAGRLLEGALALNARLEVHGPAWRLDELRLVGGGSDLSGSLAWERPAAAEPVLTAELVSTRLRLPDTVPALLAGGGGDWPAPPPGLTGRIRLAVGALDWRDGVVRQLRLEAALGGDGNVALERLSADLPGGIAVRASGTYATSNGPPAVEADLDAAGEDLQSLLAWAGVPAEELPAGRLRGVSLTGRLRLTPAALALRDAELRLDASRATGSMALVTVGRPQLALKAEIDRLTLDDYGLGPAELASLAQGGLVDGLDAALDLRIERLGWHELRPEGVSLRLDLQRGRLRVDELAMTDLAGARLRIVGDHDLRQGSWAFAGEAEIPSPSRLARAFAVELPAPVVALGAFRASATGRSDGRSGELELQLDNPFLAIGVDAATAAPPAWPPRALRASVELAAPGLRELLLRLGAQGFDQPALAGPLDGRLDVTSAPDGGHALTLALEAGRMRLEGELLHGEAASPPSLAGRLAARHLDAGALLDLYRALEPALGLPAGPLRSWPGAWPRRKLDWTWLEKAALDLALEASLVDGSRPLGDAGARLALEDGRLRLEEIGVPLAGGRLHGGLELAHAATGPQLAFKLGLEGADAAGLLHALRAGEALDGVLDLELEARSQGLALADLVGNLEGDGQLALRRARLDLVSDGAAGPLELAAVEGRFGVVRGVAQARPPLNVTGGGRIEARFDLLAWLLAARLELPDAPPIEVLGPPDAPYRLETAEAAGPEPAAP</sequence>
<comment type="caution">
    <text evidence="3">The sequence shown here is derived from an EMBL/GenBank/DDBJ whole genome shotgun (WGS) entry which is preliminary data.</text>
</comment>
<dbReference type="EMBL" id="JARGEQ010000016">
    <property type="protein sequence ID" value="MDF1585215.1"/>
    <property type="molecule type" value="Genomic_DNA"/>
</dbReference>
<keyword evidence="4" id="KW-1185">Reference proteome</keyword>
<feature type="compositionally biased region" description="Low complexity" evidence="1">
    <location>
        <begin position="979"/>
        <end position="989"/>
    </location>
</feature>
<dbReference type="RefSeq" id="WP_327787629.1">
    <property type="nucleotide sequence ID" value="NZ_JARGEQ010000016.1"/>
</dbReference>
<organism evidence="3 4">
    <name type="scientific">Marinimicrococcus flavescens</name>
    <dbReference type="NCBI Taxonomy" id="3031815"/>
    <lineage>
        <taxon>Bacteria</taxon>
        <taxon>Pseudomonadati</taxon>
        <taxon>Pseudomonadota</taxon>
        <taxon>Alphaproteobacteria</taxon>
        <taxon>Geminicoccales</taxon>
        <taxon>Geminicoccaceae</taxon>
        <taxon>Marinimicrococcus</taxon>
    </lineage>
</organism>
<dbReference type="GO" id="GO:0005886">
    <property type="term" value="C:plasma membrane"/>
    <property type="evidence" value="ECO:0007669"/>
    <property type="project" value="TreeGrafter"/>
</dbReference>
<dbReference type="Pfam" id="PF05170">
    <property type="entry name" value="AsmA"/>
    <property type="match status" value="1"/>
</dbReference>
<proteinExistence type="predicted"/>
<dbReference type="InterPro" id="IPR052894">
    <property type="entry name" value="AsmA-related"/>
</dbReference>
<protein>
    <submittedName>
        <fullName evidence="3">AsmA-like C-terminal region-containing protein</fullName>
    </submittedName>
</protein>
<dbReference type="AlphaFoldDB" id="A0AAP3UZX1"/>
<name>A0AAP3UZX1_9PROT</name>
<dbReference type="GO" id="GO:0090313">
    <property type="term" value="P:regulation of protein targeting to membrane"/>
    <property type="evidence" value="ECO:0007669"/>
    <property type="project" value="TreeGrafter"/>
</dbReference>
<dbReference type="PANTHER" id="PTHR30441">
    <property type="entry name" value="DUF748 DOMAIN-CONTAINING PROTEIN"/>
    <property type="match status" value="1"/>
</dbReference>
<gene>
    <name evidence="3" type="ORF">PZ740_02315</name>
</gene>
<reference evidence="3 4" key="1">
    <citation type="submission" date="2023-03" db="EMBL/GenBank/DDBJ databases">
        <title>YIM 152171 draft genome.</title>
        <authorList>
            <person name="Yang Z."/>
        </authorList>
    </citation>
    <scope>NUCLEOTIDE SEQUENCE [LARGE SCALE GENOMIC DNA]</scope>
    <source>
        <strain evidence="3 4">YIM 152171</strain>
    </source>
</reference>
<evidence type="ECO:0000256" key="1">
    <source>
        <dbReference type="SAM" id="MobiDB-lite"/>
    </source>
</evidence>
<accession>A0AAP3UZX1</accession>
<feature type="domain" description="AsmA" evidence="2">
    <location>
        <begin position="770"/>
        <end position="895"/>
    </location>
</feature>
<evidence type="ECO:0000313" key="3">
    <source>
        <dbReference type="EMBL" id="MDF1585215.1"/>
    </source>
</evidence>
<evidence type="ECO:0000259" key="2">
    <source>
        <dbReference type="Pfam" id="PF05170"/>
    </source>
</evidence>
<dbReference type="PANTHER" id="PTHR30441:SF8">
    <property type="entry name" value="DUF748 DOMAIN-CONTAINING PROTEIN"/>
    <property type="match status" value="1"/>
</dbReference>
<dbReference type="Proteomes" id="UP001301140">
    <property type="component" value="Unassembled WGS sequence"/>
</dbReference>
<evidence type="ECO:0000313" key="4">
    <source>
        <dbReference type="Proteomes" id="UP001301140"/>
    </source>
</evidence>
<dbReference type="InterPro" id="IPR007844">
    <property type="entry name" value="AsmA"/>
</dbReference>
<feature type="region of interest" description="Disordered" evidence="1">
    <location>
        <begin position="969"/>
        <end position="989"/>
    </location>
</feature>